<accession>A0AAJ5WHN4</accession>
<name>A0AAJ5WHN4_9PSED</name>
<evidence type="ECO:0000313" key="4">
    <source>
        <dbReference type="Proteomes" id="UP001216329"/>
    </source>
</evidence>
<proteinExistence type="predicted"/>
<sequence length="348" mass="36870">MGIRVDVLPLDVNTPGQGLLRITGWEGTSEGLQCSLQSSQSHEFLHDGGHWAPVAHWFRLDGLSAVAGAPAIETRIGPNLINPLLQASGTATFRIEVSNPQTGRSDLGMVRFNSAIMASVEPGPALDKSPPPAPLPSATVIIEPPAVTTPEPAPAVAAEPEPKTEAAPAPLPAPVAPPPATPAKQGQKWLLPLLILILLALGAGGGWWWFNRSAAEVTAPVPPEEKPVPKDDGAKPCSLESMKSQSSLAFLQSCIQSKPDSAALLEVISLAKANDQCDVAQRLYANRANAGDIQIATAYAHEYDPKFHQPSSCFKAPEAATAASWYETILGFDENNAEAKQRYEELKP</sequence>
<gene>
    <name evidence="3" type="ORF">P0Y58_01275</name>
</gene>
<dbReference type="EMBL" id="CP119325">
    <property type="protein sequence ID" value="WEK30850.1"/>
    <property type="molecule type" value="Genomic_DNA"/>
</dbReference>
<evidence type="ECO:0000256" key="1">
    <source>
        <dbReference type="SAM" id="MobiDB-lite"/>
    </source>
</evidence>
<feature type="compositionally biased region" description="Low complexity" evidence="1">
    <location>
        <begin position="147"/>
        <end position="159"/>
    </location>
</feature>
<reference evidence="3" key="1">
    <citation type="submission" date="2023-03" db="EMBL/GenBank/DDBJ databases">
        <title>Andean soil-derived lignocellulolytic bacterial consortium as a source of novel taxa and putative plastic-active enzymes.</title>
        <authorList>
            <person name="Diaz-Garcia L."/>
            <person name="Chuvochina M."/>
            <person name="Feuerriegel G."/>
            <person name="Bunk B."/>
            <person name="Sproer C."/>
            <person name="Streit W.R."/>
            <person name="Rodriguez L.M."/>
            <person name="Overmann J."/>
            <person name="Jimenez D.J."/>
        </authorList>
    </citation>
    <scope>NUCLEOTIDE SEQUENCE</scope>
    <source>
        <strain evidence="3">MAG 876</strain>
    </source>
</reference>
<dbReference type="AlphaFoldDB" id="A0AAJ5WHN4"/>
<keyword evidence="2" id="KW-1133">Transmembrane helix</keyword>
<feature type="region of interest" description="Disordered" evidence="1">
    <location>
        <begin position="147"/>
        <end position="171"/>
    </location>
</feature>
<evidence type="ECO:0000256" key="2">
    <source>
        <dbReference type="SAM" id="Phobius"/>
    </source>
</evidence>
<keyword evidence="2" id="KW-0812">Transmembrane</keyword>
<protein>
    <submittedName>
        <fullName evidence="3">Uncharacterized protein</fullName>
    </submittedName>
</protein>
<keyword evidence="2" id="KW-0472">Membrane</keyword>
<evidence type="ECO:0000313" key="3">
    <source>
        <dbReference type="EMBL" id="WEK30850.1"/>
    </source>
</evidence>
<dbReference type="Proteomes" id="UP001216329">
    <property type="component" value="Chromosome"/>
</dbReference>
<organism evidence="3 4">
    <name type="scientific">Candidatus Pseudomonas phytovorans</name>
    <dbReference type="NCBI Taxonomy" id="3121377"/>
    <lineage>
        <taxon>Bacteria</taxon>
        <taxon>Pseudomonadati</taxon>
        <taxon>Pseudomonadota</taxon>
        <taxon>Gammaproteobacteria</taxon>
        <taxon>Pseudomonadales</taxon>
        <taxon>Pseudomonadaceae</taxon>
        <taxon>Pseudomonas</taxon>
    </lineage>
</organism>
<feature type="transmembrane region" description="Helical" evidence="2">
    <location>
        <begin position="189"/>
        <end position="210"/>
    </location>
</feature>